<dbReference type="EMBL" id="FQVF01000016">
    <property type="protein sequence ID" value="SHG12570.1"/>
    <property type="molecule type" value="Genomic_DNA"/>
</dbReference>
<keyword evidence="1" id="KW-1133">Transmembrane helix</keyword>
<keyword evidence="1" id="KW-0812">Transmembrane</keyword>
<organism evidence="2 3">
    <name type="scientific">Marinomonas polaris DSM 16579</name>
    <dbReference type="NCBI Taxonomy" id="1122206"/>
    <lineage>
        <taxon>Bacteria</taxon>
        <taxon>Pseudomonadati</taxon>
        <taxon>Pseudomonadota</taxon>
        <taxon>Gammaproteobacteria</taxon>
        <taxon>Oceanospirillales</taxon>
        <taxon>Oceanospirillaceae</taxon>
        <taxon>Marinomonas</taxon>
    </lineage>
</organism>
<gene>
    <name evidence="2" type="ORF">SAMN02745753_03303</name>
</gene>
<dbReference type="Proteomes" id="UP000184517">
    <property type="component" value="Unassembled WGS sequence"/>
</dbReference>
<reference evidence="3" key="1">
    <citation type="submission" date="2016-11" db="EMBL/GenBank/DDBJ databases">
        <authorList>
            <person name="Varghese N."/>
            <person name="Submissions S."/>
        </authorList>
    </citation>
    <scope>NUCLEOTIDE SEQUENCE [LARGE SCALE GENOMIC DNA]</scope>
    <source>
        <strain evidence="3">DSM 16579</strain>
    </source>
</reference>
<keyword evidence="3" id="KW-1185">Reference proteome</keyword>
<evidence type="ECO:0000313" key="2">
    <source>
        <dbReference type="EMBL" id="SHG12570.1"/>
    </source>
</evidence>
<keyword evidence="1" id="KW-0472">Membrane</keyword>
<accession>A0A1M5H9B0</accession>
<evidence type="ECO:0000313" key="3">
    <source>
        <dbReference type="Proteomes" id="UP000184517"/>
    </source>
</evidence>
<dbReference type="STRING" id="1122206.SAMN02745753_03303"/>
<proteinExistence type="predicted"/>
<dbReference type="AlphaFoldDB" id="A0A1M5H9B0"/>
<feature type="transmembrane region" description="Helical" evidence="1">
    <location>
        <begin position="37"/>
        <end position="55"/>
    </location>
</feature>
<sequence>MLTESDRAFFRPKWRRVVVTLFCVAWAILEWVSNEPIWAMVAAGITLYCLWNFFYKFEEETDEDSPPIS</sequence>
<dbReference type="OrthoDB" id="7362327at2"/>
<name>A0A1M5H9B0_9GAMM</name>
<protein>
    <recommendedName>
        <fullName evidence="4">DUF3329 domain-containing protein</fullName>
    </recommendedName>
</protein>
<feature type="transmembrane region" description="Helical" evidence="1">
    <location>
        <begin position="14"/>
        <end position="31"/>
    </location>
</feature>
<evidence type="ECO:0000256" key="1">
    <source>
        <dbReference type="SAM" id="Phobius"/>
    </source>
</evidence>
<dbReference type="RefSeq" id="WP_072840775.1">
    <property type="nucleotide sequence ID" value="NZ_FQVF01000016.1"/>
</dbReference>
<evidence type="ECO:0008006" key="4">
    <source>
        <dbReference type="Google" id="ProtNLM"/>
    </source>
</evidence>